<dbReference type="InterPro" id="IPR023416">
    <property type="entry name" value="Transthyretin/HIU_hydrolase_d"/>
</dbReference>
<dbReference type="GO" id="GO:0051997">
    <property type="term" value="F:2-oxo-4-hydroxy-4-carboxy-5-ureidoimidazoline decarboxylase activity"/>
    <property type="evidence" value="ECO:0007669"/>
    <property type="project" value="UniProtKB-EC"/>
</dbReference>
<dbReference type="Pfam" id="PF09349">
    <property type="entry name" value="OHCU_decarbox"/>
    <property type="match status" value="1"/>
</dbReference>
<dbReference type="FunFam" id="2.60.40.180:FF:000003">
    <property type="entry name" value="Uric acid degradation bifunctional protein TTL"/>
    <property type="match status" value="1"/>
</dbReference>
<accession>A0A9J6ARJ2</accession>
<dbReference type="GO" id="GO:0019628">
    <property type="term" value="P:urate catabolic process"/>
    <property type="evidence" value="ECO:0007669"/>
    <property type="project" value="TreeGrafter"/>
</dbReference>
<dbReference type="SUPFAM" id="SSF49472">
    <property type="entry name" value="Transthyretin (synonym: prealbumin)"/>
    <property type="match status" value="1"/>
</dbReference>
<feature type="domain" description="Transthyretin/hydroxyisourate hydrolase" evidence="10">
    <location>
        <begin position="612"/>
        <end position="730"/>
    </location>
</feature>
<evidence type="ECO:0000313" key="13">
    <source>
        <dbReference type="Proteomes" id="UP000824120"/>
    </source>
</evidence>
<dbReference type="Gene3D" id="2.60.40.180">
    <property type="entry name" value="Transthyretin/hydroxyisourate hydrolase domain"/>
    <property type="match status" value="1"/>
</dbReference>
<keyword evidence="5" id="KW-0210">Decarboxylase</keyword>
<evidence type="ECO:0000259" key="11">
    <source>
        <dbReference type="Pfam" id="PF09349"/>
    </source>
</evidence>
<comment type="pathway">
    <text evidence="3">Purine metabolism; urate degradation; (S)-allantoin from urate: step 3/3.</text>
</comment>
<evidence type="ECO:0000256" key="6">
    <source>
        <dbReference type="ARBA" id="ARBA00022801"/>
    </source>
</evidence>
<evidence type="ECO:0000256" key="3">
    <source>
        <dbReference type="ARBA" id="ARBA00004754"/>
    </source>
</evidence>
<evidence type="ECO:0000259" key="10">
    <source>
        <dbReference type="Pfam" id="PF00576"/>
    </source>
</evidence>
<dbReference type="EMBL" id="JACXVP010000002">
    <property type="protein sequence ID" value="KAG5627182.1"/>
    <property type="molecule type" value="Genomic_DNA"/>
</dbReference>
<gene>
    <name evidence="12" type="ORF">H5410_012400</name>
</gene>
<dbReference type="InterPro" id="IPR000895">
    <property type="entry name" value="Transthyretin/HIU_hydrolase"/>
</dbReference>
<dbReference type="InterPro" id="IPR014306">
    <property type="entry name" value="Hydroxyisourate_hydrolase"/>
</dbReference>
<organism evidence="12 13">
    <name type="scientific">Solanum commersonii</name>
    <name type="common">Commerson's wild potato</name>
    <name type="synonym">Commerson's nightshade</name>
    <dbReference type="NCBI Taxonomy" id="4109"/>
    <lineage>
        <taxon>Eukaryota</taxon>
        <taxon>Viridiplantae</taxon>
        <taxon>Streptophyta</taxon>
        <taxon>Embryophyta</taxon>
        <taxon>Tracheophyta</taxon>
        <taxon>Spermatophyta</taxon>
        <taxon>Magnoliopsida</taxon>
        <taxon>eudicotyledons</taxon>
        <taxon>Gunneridae</taxon>
        <taxon>Pentapetalae</taxon>
        <taxon>asterids</taxon>
        <taxon>lamiids</taxon>
        <taxon>Solanales</taxon>
        <taxon>Solanaceae</taxon>
        <taxon>Solanoideae</taxon>
        <taxon>Solaneae</taxon>
        <taxon>Solanum</taxon>
    </lineage>
</organism>
<dbReference type="GO" id="GO:0033971">
    <property type="term" value="F:hydroxyisourate hydrolase activity"/>
    <property type="evidence" value="ECO:0007669"/>
    <property type="project" value="UniProtKB-EC"/>
</dbReference>
<dbReference type="Pfam" id="PF00576">
    <property type="entry name" value="Transthyretin"/>
    <property type="match status" value="1"/>
</dbReference>
<evidence type="ECO:0000256" key="8">
    <source>
        <dbReference type="PIRSR" id="PIRSR600895-51"/>
    </source>
</evidence>
<dbReference type="GO" id="GO:0006144">
    <property type="term" value="P:purine nucleobase metabolic process"/>
    <property type="evidence" value="ECO:0007669"/>
    <property type="project" value="UniProtKB-KW"/>
</dbReference>
<dbReference type="SUPFAM" id="SSF158694">
    <property type="entry name" value="UraD-Like"/>
    <property type="match status" value="1"/>
</dbReference>
<comment type="caution">
    <text evidence="12">The sequence shown here is derived from an EMBL/GenBank/DDBJ whole genome shotgun (WGS) entry which is preliminary data.</text>
</comment>
<dbReference type="AlphaFoldDB" id="A0A9J6ARJ2"/>
<evidence type="ECO:0000313" key="12">
    <source>
        <dbReference type="EMBL" id="KAG5627182.1"/>
    </source>
</evidence>
<evidence type="ECO:0000256" key="7">
    <source>
        <dbReference type="ARBA" id="ARBA00023239"/>
    </source>
</evidence>
<dbReference type="InterPro" id="IPR036778">
    <property type="entry name" value="OHCU_decarboxylase_sf"/>
</dbReference>
<evidence type="ECO:0000256" key="9">
    <source>
        <dbReference type="SAM" id="MobiDB-lite"/>
    </source>
</evidence>
<feature type="domain" description="Oxo-4-hydroxy-4-carboxy-5-ureidoimidazoline decarboxylase" evidence="11">
    <location>
        <begin position="406"/>
        <end position="552"/>
    </location>
</feature>
<dbReference type="PRINTS" id="PR00189">
    <property type="entry name" value="TRNSTHYRETIN"/>
</dbReference>
<keyword evidence="7" id="KW-0456">Lyase</keyword>
<name>A0A9J6ARJ2_SOLCO</name>
<dbReference type="PANTHER" id="PTHR43466:SF1">
    <property type="entry name" value="2-OXO-4-HYDROXY-4-CARBOXY-5-UREIDOIMIDAZOLINE DECARBOXYLASE-RELATED"/>
    <property type="match status" value="1"/>
</dbReference>
<dbReference type="GO" id="GO:0005777">
    <property type="term" value="C:peroxisome"/>
    <property type="evidence" value="ECO:0007669"/>
    <property type="project" value="TreeGrafter"/>
</dbReference>
<dbReference type="InterPro" id="IPR018020">
    <property type="entry name" value="OHCU_decarboxylase"/>
</dbReference>
<keyword evidence="6" id="KW-0378">Hydrolase</keyword>
<dbReference type="Gene3D" id="1.10.3330.10">
    <property type="entry name" value="Oxo-4-hydroxy-4-carboxy-5-ureidoimidazoline decarboxylase"/>
    <property type="match status" value="1"/>
</dbReference>
<dbReference type="PANTHER" id="PTHR43466">
    <property type="entry name" value="2-OXO-4-HYDROXY-4-CARBOXY-5-UREIDOIMIDAZOLINE DECARBOXYLASE-RELATED"/>
    <property type="match status" value="1"/>
</dbReference>
<dbReference type="FunFam" id="1.10.3330.10:FF:000002">
    <property type="entry name" value="Uric acid degradation bifunctional protein TTL"/>
    <property type="match status" value="1"/>
</dbReference>
<feature type="region of interest" description="Disordered" evidence="9">
    <location>
        <begin position="315"/>
        <end position="338"/>
    </location>
</feature>
<evidence type="ECO:0000256" key="4">
    <source>
        <dbReference type="ARBA" id="ARBA00022631"/>
    </source>
</evidence>
<comment type="catalytic activity">
    <reaction evidence="2">
        <text>5-hydroxy-2-oxo-4-ureido-2,5-dihydro-1H-imidazole-5-carboxylate + H(+) = (S)-allantoin + CO2</text>
        <dbReference type="Rhea" id="RHEA:26301"/>
        <dbReference type="ChEBI" id="CHEBI:15378"/>
        <dbReference type="ChEBI" id="CHEBI:15678"/>
        <dbReference type="ChEBI" id="CHEBI:16526"/>
        <dbReference type="ChEBI" id="CHEBI:58639"/>
        <dbReference type="EC" id="4.1.1.97"/>
    </reaction>
</comment>
<feature type="binding site" evidence="8">
    <location>
        <position position="665"/>
    </location>
    <ligand>
        <name>substrate</name>
    </ligand>
</feature>
<proteinExistence type="predicted"/>
<dbReference type="CDD" id="cd05822">
    <property type="entry name" value="TLP_HIUase"/>
    <property type="match status" value="1"/>
</dbReference>
<feature type="binding site" evidence="8">
    <location>
        <position position="728"/>
    </location>
    <ligand>
        <name>substrate</name>
    </ligand>
</feature>
<dbReference type="OrthoDB" id="10265230at2759"/>
<dbReference type="Proteomes" id="UP000824120">
    <property type="component" value="Chromosome 2"/>
</dbReference>
<keyword evidence="4" id="KW-0659">Purine metabolism</keyword>
<feature type="binding site" evidence="8">
    <location>
        <position position="615"/>
    </location>
    <ligand>
        <name>substrate</name>
    </ligand>
</feature>
<keyword evidence="13" id="KW-1185">Reference proteome</keyword>
<evidence type="ECO:0000256" key="5">
    <source>
        <dbReference type="ARBA" id="ARBA00022793"/>
    </source>
</evidence>
<comment type="catalytic activity">
    <reaction evidence="1">
        <text>5-hydroxyisourate + H2O = 5-hydroxy-2-oxo-4-ureido-2,5-dihydro-1H-imidazole-5-carboxylate + H(+)</text>
        <dbReference type="Rhea" id="RHEA:23736"/>
        <dbReference type="ChEBI" id="CHEBI:15377"/>
        <dbReference type="ChEBI" id="CHEBI:15378"/>
        <dbReference type="ChEBI" id="CHEBI:18072"/>
        <dbReference type="ChEBI" id="CHEBI:58639"/>
        <dbReference type="EC" id="3.5.2.17"/>
    </reaction>
</comment>
<dbReference type="InterPro" id="IPR036817">
    <property type="entry name" value="Transthyretin/HIU_hydrolase_sf"/>
</dbReference>
<dbReference type="InterPro" id="IPR023418">
    <property type="entry name" value="Thyroxine_BS"/>
</dbReference>
<evidence type="ECO:0008006" key="14">
    <source>
        <dbReference type="Google" id="ProtNLM"/>
    </source>
</evidence>
<dbReference type="NCBIfam" id="TIGR02962">
    <property type="entry name" value="hdxy_isourate"/>
    <property type="match status" value="1"/>
</dbReference>
<evidence type="ECO:0000256" key="1">
    <source>
        <dbReference type="ARBA" id="ARBA00001043"/>
    </source>
</evidence>
<protein>
    <recommendedName>
        <fullName evidence="14">Hydroxyisourate hydrolase</fullName>
    </recommendedName>
</protein>
<sequence>MDKLPKRMRLQYLDEQTGKIQEVFQEFVYDNLPLYCNHCKHQGHDENSCRLILKKNQDKNHKDNEMVGDEQFNGEKFQDSYQANKVQQCEENLDQIFESSGTCDHDFILKDNDKEGWTEVPSKTFSPAKLQQLDCTNPPRKEQTINCEDKVSRKIVCSNTFDALMTNFDQELHALSSSILQVSNPETTLNKENSMIIPHSKRNDKSLVKETSDSKWADLVEEEEHAPTRSKLSPQALIFVPSSKANPSMAVTIDNSKKILTINTKVLEISHEPKAEISRRSPTTTYDSDLGNEMFDEDDEDDMLDILFDKVAKDGDLSPRQQRSGSNKNKKKTYERQHSWDGKVTEEFISKAPINATNKAKSYDNFNNNMIQKEVMNYQVLLDIIDEEDKREILQKMGSVFDEKDFLACCGSTKFAKEMVAAGPFSTDQDAIHAARNIWFNKVDVNGWLEAFAAHPQIGQAPSRDHKSPTFAQWSKGEQSTALSTATELTLQELLEWNARYREKFGFVFLICASGRSTPEILAELKIRYQNRPIIEFEIAAQEQMKITELRLSKLFSDKADTALAVKPLSTTNIATKAEEDRVNIIGAHLTAATRAAGAKPAHIPIRTRPPITTHVLDTSRGCPANGIEVRLEMWKDNQARPQFGETYIDGWILLGSSATDKDGRSGQLMNMVEALVPGIYRISFNTGKYNPDGFFPYVSIVFEIKESQKWDHFHVPLLLSPFSLSTYRGS</sequence>
<dbReference type="PROSITE" id="PS00768">
    <property type="entry name" value="TRANSTHYRETIN_1"/>
    <property type="match status" value="1"/>
</dbReference>
<evidence type="ECO:0000256" key="2">
    <source>
        <dbReference type="ARBA" id="ARBA00001163"/>
    </source>
</evidence>
<reference evidence="12 13" key="1">
    <citation type="submission" date="2020-09" db="EMBL/GenBank/DDBJ databases">
        <title>De no assembly of potato wild relative species, Solanum commersonii.</title>
        <authorList>
            <person name="Cho K."/>
        </authorList>
    </citation>
    <scope>NUCLEOTIDE SEQUENCE [LARGE SCALE GENOMIC DNA]</scope>
    <source>
        <strain evidence="12">LZ3.2</strain>
        <tissue evidence="12">Leaf</tissue>
    </source>
</reference>